<organism evidence="1 2">
    <name type="scientific">Agrobacterium deltaense Zutra 3/1</name>
    <dbReference type="NCBI Taxonomy" id="1183427"/>
    <lineage>
        <taxon>Bacteria</taxon>
        <taxon>Pseudomonadati</taxon>
        <taxon>Pseudomonadota</taxon>
        <taxon>Alphaproteobacteria</taxon>
        <taxon>Hyphomicrobiales</taxon>
        <taxon>Rhizobiaceae</taxon>
        <taxon>Rhizobium/Agrobacterium group</taxon>
        <taxon>Agrobacterium</taxon>
    </lineage>
</organism>
<accession>A0A1S7PSG3</accession>
<protein>
    <submittedName>
        <fullName evidence="1">Uncharacterized protein</fullName>
    </submittedName>
</protein>
<gene>
    <name evidence="1" type="ORF">AGR7C_Cc170044</name>
</gene>
<dbReference type="AlphaFoldDB" id="A0A1S7PSG3"/>
<name>A0A1S7PSG3_9HYPH</name>
<evidence type="ECO:0000313" key="2">
    <source>
        <dbReference type="Proteomes" id="UP000191987"/>
    </source>
</evidence>
<sequence>MFSASELTLRCAKIRQTKNPGISAGVSITDLCQIRLERTLKANETGDFVVRTVFVVVVGGDLGGQTFGDLVVNRQTSSPSVAVANEVAVSRVDVQGAEVFKAGGKRQAIGCLDRVLNGNSPFRLCVVSVVARSPHTSKTEGARTDICEQHTADGNVFCIEVVAGDQVSRNSAKLSADHAADTNVVVSFILELTILAFQFVNRQRSLERTCVVGVLDRVEQGVGRQNVSFAVQIVIPPAVELTDLQAAEFDEGLIDVNAGATIVVAVAERAAAVSIAAEADETTQSAEFGVGAGVNFELGARERIPVGRAGRVTTEVGLETDVTAELQAGFGAGDVEEAGTESVADANIFQGLGLGSDDSVSGLCAGYCCESCSGADEKALDVHG</sequence>
<evidence type="ECO:0000313" key="1">
    <source>
        <dbReference type="EMBL" id="CUX25809.1"/>
    </source>
</evidence>
<reference evidence="1 2" key="1">
    <citation type="submission" date="2016-01" db="EMBL/GenBank/DDBJ databases">
        <authorList>
            <person name="Oliw E.H."/>
        </authorList>
    </citation>
    <scope>NUCLEOTIDE SEQUENCE [LARGE SCALE GENOMIC DNA]</scope>
    <source>
        <strain evidence="1 2">Zutra 3-1</strain>
    </source>
</reference>
<proteinExistence type="predicted"/>
<dbReference type="Proteomes" id="UP000191987">
    <property type="component" value="Unassembled WGS sequence"/>
</dbReference>
<dbReference type="EMBL" id="FBWG01000009">
    <property type="protein sequence ID" value="CUX25809.1"/>
    <property type="molecule type" value="Genomic_DNA"/>
</dbReference>